<dbReference type="GO" id="GO:0016788">
    <property type="term" value="F:hydrolase activity, acting on ester bonds"/>
    <property type="evidence" value="ECO:0007669"/>
    <property type="project" value="UniProtKB-ARBA"/>
</dbReference>
<evidence type="ECO:0000256" key="5">
    <source>
        <dbReference type="ARBA" id="ARBA00023004"/>
    </source>
</evidence>
<evidence type="ECO:0000313" key="10">
    <source>
        <dbReference type="EMBL" id="QOV89988.1"/>
    </source>
</evidence>
<dbReference type="InterPro" id="IPR016024">
    <property type="entry name" value="ARM-type_fold"/>
</dbReference>
<keyword evidence="1" id="KW-0813">Transport</keyword>
<dbReference type="Pfam" id="PF00127">
    <property type="entry name" value="Copper-bind"/>
    <property type="match status" value="1"/>
</dbReference>
<dbReference type="CDD" id="cd04233">
    <property type="entry name" value="Auracyanin"/>
    <property type="match status" value="1"/>
</dbReference>
<dbReference type="InterPro" id="IPR009056">
    <property type="entry name" value="Cyt_c-like_dom"/>
</dbReference>
<dbReference type="InterPro" id="IPR000923">
    <property type="entry name" value="BlueCu_1"/>
</dbReference>
<sequence>MTARYRTARILTIALAAGGVIAVAALAPAQNRPARPQPKPAAPVPDVSPDGVDYTQYGIYEKSAARPGPATPVETSLPLKLNKGDRIAFIGNGLLEFERQYGYIETLLQQRFPQLELRFRNLCWPADTADLQPRPENFADSEQHLAHEKADVIFAAFGYNESFKGEAGEADFRKTLGAYVSGLKSRAFNRKTGPRIVLLSPIAAENISNVPAADLNNANLKRYADIVREVAKEQKVAFLDLYTPTVPVMADPKTDLTFNGVHLTDPGYALLGKTIFSQLTGEAPPAINESIRSVVTDKDRQYERRFRPLNSFYYTGSRNKDYGYLDFLPAMRNFDAMVANRESRIWALAAGKDVPPIAAADAAIPPMPAAKQSRGVNEWLKADEELKAFKIDPRFDVSLFAGEDHFPDAAKPIQMRWDSRGRLWVSCSTTYPHVYPGREPNDKIVVLEDTDKDGRADKSTVFAEKLHIPLSFELGDGGVYVSEQPHLTFLKDTDGDGKADLRRIILTGFGTEDSHHALHDFVWTPDGDLLFRESIFHHSQVETAYGPVRMQNSGWFRYDPRTQRLTAFGTYPSTNPWGVTFDDWGQHVASHPIYAAAFHSLNPPYPLQHASPRGLQAYSGTCGHEFVDFATFPDEMRGGFIKARYKPTNRLEYHQWVEGDFGFEEKYVSDLIFSTNLSFIPVDLGFGPEGAMYICDWYNPVKGHAQYALRDERRDRTSGRIWRMTAKGRPLQTAPKIDGASTPELLELLKRPEYRYRYWAKRELRERNAADVKSAVDAWSAALEKADPRYRHHQIEAVWMYRGIGATNAPLLRDLLACQDHHARAAAVQQLRYWHSAMPDAITLLKSAANDANGIVRMEAAIAASYIGTREALDAMLDIAKLPRGGALDYAFVSSLGSEALKRHWESNAAYARVQDLVKPQPQASEFAEGKRTPEQVAFDKQADLSVVRIGCVPERMRFTVEQLIVKPGQPVKIVFTNGDATDHNLVLVKPDAMEEVGMAANDMAKDPANASSDFIPAGKKNLILQATPLVGPSKKSRIHVLRFKAPAEPGIYPYVCTYPGHWVMMNGLLVVANDPTQAATLLAARKAPTQTTDWTIATLAADADATSAKAAARDPVKGMRAYMKAQCNVCHPIGGHGVAIGPDLSKVAERYKGQKLLSQILDPSAEVNENYRLWTISLKDGDVLAGSIVKSDAGGIDLVQNPLAPQTVTRVAAKDILKQTPSKQSAMPQGLLSPLTKEEIMDLLAFLETGGTGGGSHNH</sequence>
<evidence type="ECO:0000256" key="3">
    <source>
        <dbReference type="ARBA" id="ARBA00022723"/>
    </source>
</evidence>
<dbReference type="Pfam" id="PF23500">
    <property type="entry name" value="DUF7133"/>
    <property type="match status" value="2"/>
</dbReference>
<dbReference type="Gene3D" id="3.40.50.1110">
    <property type="entry name" value="SGNH hydrolase"/>
    <property type="match status" value="1"/>
</dbReference>
<feature type="signal peptide" evidence="8">
    <location>
        <begin position="1"/>
        <end position="29"/>
    </location>
</feature>
<dbReference type="InterPro" id="IPR008972">
    <property type="entry name" value="Cupredoxin"/>
</dbReference>
<proteinExistence type="predicted"/>
<dbReference type="InterPro" id="IPR011041">
    <property type="entry name" value="Quinoprot_gluc/sorb_DH_b-prop"/>
</dbReference>
<dbReference type="SUPFAM" id="SSF52266">
    <property type="entry name" value="SGNH hydrolase"/>
    <property type="match status" value="1"/>
</dbReference>
<accession>A0A7M2WWS7</accession>
<keyword evidence="5 7" id="KW-0408">Iron</keyword>
<keyword evidence="3 7" id="KW-0479">Metal-binding</keyword>
<evidence type="ECO:0000259" key="9">
    <source>
        <dbReference type="PROSITE" id="PS51007"/>
    </source>
</evidence>
<evidence type="ECO:0000313" key="11">
    <source>
        <dbReference type="Proteomes" id="UP000593765"/>
    </source>
</evidence>
<dbReference type="GO" id="GO:0020037">
    <property type="term" value="F:heme binding"/>
    <property type="evidence" value="ECO:0007669"/>
    <property type="project" value="InterPro"/>
</dbReference>
<dbReference type="GO" id="GO:0005507">
    <property type="term" value="F:copper ion binding"/>
    <property type="evidence" value="ECO:0007669"/>
    <property type="project" value="InterPro"/>
</dbReference>
<dbReference type="InterPro" id="IPR011989">
    <property type="entry name" value="ARM-like"/>
</dbReference>
<dbReference type="PANTHER" id="PTHR33546">
    <property type="entry name" value="LARGE, MULTIFUNCTIONAL SECRETED PROTEIN-RELATED"/>
    <property type="match status" value="1"/>
</dbReference>
<dbReference type="EMBL" id="CP063458">
    <property type="protein sequence ID" value="QOV89988.1"/>
    <property type="molecule type" value="Genomic_DNA"/>
</dbReference>
<keyword evidence="11" id="KW-1185">Reference proteome</keyword>
<dbReference type="RefSeq" id="WP_206293054.1">
    <property type="nucleotide sequence ID" value="NZ_CP063458.1"/>
</dbReference>
<dbReference type="PROSITE" id="PS51007">
    <property type="entry name" value="CYTC"/>
    <property type="match status" value="1"/>
</dbReference>
<dbReference type="InterPro" id="IPR013427">
    <property type="entry name" value="Haem-bd_dom_put"/>
</dbReference>
<evidence type="ECO:0000256" key="4">
    <source>
        <dbReference type="ARBA" id="ARBA00022982"/>
    </source>
</evidence>
<evidence type="ECO:0000256" key="8">
    <source>
        <dbReference type="SAM" id="SignalP"/>
    </source>
</evidence>
<evidence type="ECO:0000256" key="1">
    <source>
        <dbReference type="ARBA" id="ARBA00022448"/>
    </source>
</evidence>
<dbReference type="InterPro" id="IPR013830">
    <property type="entry name" value="SGNH_hydro"/>
</dbReference>
<dbReference type="Gene3D" id="2.60.40.420">
    <property type="entry name" value="Cupredoxins - blue copper proteins"/>
    <property type="match status" value="1"/>
</dbReference>
<dbReference type="Proteomes" id="UP000593765">
    <property type="component" value="Chromosome"/>
</dbReference>
<dbReference type="Pfam" id="PF13472">
    <property type="entry name" value="Lipase_GDSL_2"/>
    <property type="match status" value="1"/>
</dbReference>
<gene>
    <name evidence="10" type="ORF">IPV69_01030</name>
</gene>
<dbReference type="GO" id="GO:0009055">
    <property type="term" value="F:electron transfer activity"/>
    <property type="evidence" value="ECO:0007669"/>
    <property type="project" value="InterPro"/>
</dbReference>
<dbReference type="Gene3D" id="1.25.10.10">
    <property type="entry name" value="Leucine-rich Repeat Variant"/>
    <property type="match status" value="1"/>
</dbReference>
<dbReference type="InterPro" id="IPR013428">
    <property type="entry name" value="Membrane-bound_put_N"/>
</dbReference>
<dbReference type="InterPro" id="IPR055557">
    <property type="entry name" value="DUF7133"/>
</dbReference>
<feature type="chain" id="PRO_5034495113" evidence="8">
    <location>
        <begin position="30"/>
        <end position="1260"/>
    </location>
</feature>
<dbReference type="CDD" id="cd01834">
    <property type="entry name" value="SGNH_hydrolase_like_2"/>
    <property type="match status" value="1"/>
</dbReference>
<dbReference type="InterPro" id="IPR036909">
    <property type="entry name" value="Cyt_c-like_dom_sf"/>
</dbReference>
<dbReference type="SUPFAM" id="SSF46626">
    <property type="entry name" value="Cytochrome c"/>
    <property type="match status" value="1"/>
</dbReference>
<dbReference type="NCBIfam" id="TIGR02604">
    <property type="entry name" value="Piru_Ver_Nterm"/>
    <property type="match status" value="1"/>
</dbReference>
<dbReference type="InterPro" id="IPR028871">
    <property type="entry name" value="BlueCu_1_BS"/>
</dbReference>
<evidence type="ECO:0000256" key="2">
    <source>
        <dbReference type="ARBA" id="ARBA00022617"/>
    </source>
</evidence>
<evidence type="ECO:0000256" key="7">
    <source>
        <dbReference type="PROSITE-ProRule" id="PRU00433"/>
    </source>
</evidence>
<dbReference type="SUPFAM" id="SSF48371">
    <property type="entry name" value="ARM repeat"/>
    <property type="match status" value="1"/>
</dbReference>
<keyword evidence="2 7" id="KW-0349">Heme</keyword>
<feature type="domain" description="Cytochrome c" evidence="9">
    <location>
        <begin position="1114"/>
        <end position="1252"/>
    </location>
</feature>
<dbReference type="Pfam" id="PF00034">
    <property type="entry name" value="Cytochrom_C"/>
    <property type="match status" value="1"/>
</dbReference>
<dbReference type="SUPFAM" id="SSF49503">
    <property type="entry name" value="Cupredoxins"/>
    <property type="match status" value="1"/>
</dbReference>
<keyword evidence="8" id="KW-0732">Signal</keyword>
<dbReference type="Pfam" id="PF13646">
    <property type="entry name" value="HEAT_2"/>
    <property type="match status" value="1"/>
</dbReference>
<dbReference type="PANTHER" id="PTHR33546:SF1">
    <property type="entry name" value="LARGE, MULTIFUNCTIONAL SECRETED PROTEIN"/>
    <property type="match status" value="1"/>
</dbReference>
<protein>
    <submittedName>
        <fullName evidence="10">HEAT repeat domain-containing protein</fullName>
    </submittedName>
</protein>
<dbReference type="NCBIfam" id="TIGR02603">
    <property type="entry name" value="CxxCH_TIGR02603"/>
    <property type="match status" value="1"/>
</dbReference>
<dbReference type="Gene3D" id="1.10.760.10">
    <property type="entry name" value="Cytochrome c-like domain"/>
    <property type="match status" value="1"/>
</dbReference>
<keyword evidence="4" id="KW-0249">Electron transport</keyword>
<dbReference type="InterPro" id="IPR036514">
    <property type="entry name" value="SGNH_hydro_sf"/>
</dbReference>
<keyword evidence="6" id="KW-0186">Copper</keyword>
<evidence type="ECO:0000256" key="6">
    <source>
        <dbReference type="ARBA" id="ARBA00023008"/>
    </source>
</evidence>
<dbReference type="AlphaFoldDB" id="A0A7M2WWS7"/>
<dbReference type="KEGG" id="hbs:IPV69_01030"/>
<organism evidence="10 11">
    <name type="scientific">Humisphaera borealis</name>
    <dbReference type="NCBI Taxonomy" id="2807512"/>
    <lineage>
        <taxon>Bacteria</taxon>
        <taxon>Pseudomonadati</taxon>
        <taxon>Planctomycetota</taxon>
        <taxon>Phycisphaerae</taxon>
        <taxon>Tepidisphaerales</taxon>
        <taxon>Tepidisphaeraceae</taxon>
        <taxon>Humisphaera</taxon>
    </lineage>
</organism>
<dbReference type="SUPFAM" id="SSF50952">
    <property type="entry name" value="Soluble quinoprotein glucose dehydrogenase"/>
    <property type="match status" value="1"/>
</dbReference>
<name>A0A7M2WWS7_9BACT</name>
<dbReference type="PROSITE" id="PS00196">
    <property type="entry name" value="COPPER_BLUE"/>
    <property type="match status" value="1"/>
</dbReference>
<reference evidence="10 11" key="1">
    <citation type="submission" date="2020-10" db="EMBL/GenBank/DDBJ databases">
        <title>Wide distribution of Phycisphaera-like planctomycetes from WD2101 soil group in peatlands and genome analysis of the first cultivated representative.</title>
        <authorList>
            <person name="Dedysh S.N."/>
            <person name="Beletsky A.V."/>
            <person name="Ivanova A."/>
            <person name="Kulichevskaya I.S."/>
            <person name="Suzina N.E."/>
            <person name="Philippov D.A."/>
            <person name="Rakitin A.L."/>
            <person name="Mardanov A.V."/>
            <person name="Ravin N.V."/>
        </authorList>
    </citation>
    <scope>NUCLEOTIDE SEQUENCE [LARGE SCALE GENOMIC DNA]</scope>
    <source>
        <strain evidence="10 11">M1803</strain>
    </source>
</reference>